<dbReference type="Proteomes" id="UP000440224">
    <property type="component" value="Unassembled WGS sequence"/>
</dbReference>
<protein>
    <submittedName>
        <fullName evidence="1">Uncharacterized protein</fullName>
    </submittedName>
</protein>
<accession>A0A6N7PL27</accession>
<evidence type="ECO:0000313" key="2">
    <source>
        <dbReference type="Proteomes" id="UP000440224"/>
    </source>
</evidence>
<keyword evidence="2" id="KW-1185">Reference proteome</keyword>
<name>A0A6N7PL27_9BACT</name>
<dbReference type="AlphaFoldDB" id="A0A6N7PL27"/>
<organism evidence="1 2">
    <name type="scientific">Polyangium spumosum</name>
    <dbReference type="NCBI Taxonomy" id="889282"/>
    <lineage>
        <taxon>Bacteria</taxon>
        <taxon>Pseudomonadati</taxon>
        <taxon>Myxococcota</taxon>
        <taxon>Polyangia</taxon>
        <taxon>Polyangiales</taxon>
        <taxon>Polyangiaceae</taxon>
        <taxon>Polyangium</taxon>
    </lineage>
</organism>
<proteinExistence type="predicted"/>
<reference evidence="1 2" key="1">
    <citation type="submission" date="2019-10" db="EMBL/GenBank/DDBJ databases">
        <title>A soil myxobacterium in the family Polyangiaceae.</title>
        <authorList>
            <person name="Li Y."/>
            <person name="Wang J."/>
        </authorList>
    </citation>
    <scope>NUCLEOTIDE SEQUENCE [LARGE SCALE GENOMIC DNA]</scope>
    <source>
        <strain evidence="1 2">DSM 14734</strain>
    </source>
</reference>
<evidence type="ECO:0000313" key="1">
    <source>
        <dbReference type="EMBL" id="MRG92497.1"/>
    </source>
</evidence>
<sequence length="91" mass="9653">MQHLGEPAEPFVIGPASAGRALRDRFGTFVGADYVPGKTAMRDALVERFGISQLDAEELCDALEASGALRFISTPDGEGFHIDSDVVDEAA</sequence>
<dbReference type="OrthoDB" id="5518763at2"/>
<dbReference type="EMBL" id="WJIE01000003">
    <property type="protein sequence ID" value="MRG92497.1"/>
    <property type="molecule type" value="Genomic_DNA"/>
</dbReference>
<dbReference type="RefSeq" id="WP_153819368.1">
    <property type="nucleotide sequence ID" value="NZ_WJIE01000003.1"/>
</dbReference>
<gene>
    <name evidence="1" type="ORF">GF068_11240</name>
</gene>
<comment type="caution">
    <text evidence="1">The sequence shown here is derived from an EMBL/GenBank/DDBJ whole genome shotgun (WGS) entry which is preliminary data.</text>
</comment>